<evidence type="ECO:0000313" key="3">
    <source>
        <dbReference type="Proteomes" id="UP001626550"/>
    </source>
</evidence>
<comment type="caution">
    <text evidence="2">The sequence shown here is derived from an EMBL/GenBank/DDBJ whole genome shotgun (WGS) entry which is preliminary data.</text>
</comment>
<proteinExistence type="predicted"/>
<dbReference type="AlphaFoldDB" id="A0ABD2QJV8"/>
<gene>
    <name evidence="2" type="ORF">Ciccas_002275</name>
</gene>
<accession>A0ABD2QJV8</accession>
<protein>
    <submittedName>
        <fullName evidence="2">Uncharacterized protein</fullName>
    </submittedName>
</protein>
<dbReference type="EMBL" id="JBJKFK010000174">
    <property type="protein sequence ID" value="KAL3319061.1"/>
    <property type="molecule type" value="Genomic_DNA"/>
</dbReference>
<feature type="compositionally biased region" description="Polar residues" evidence="1">
    <location>
        <begin position="1"/>
        <end position="10"/>
    </location>
</feature>
<dbReference type="Proteomes" id="UP001626550">
    <property type="component" value="Unassembled WGS sequence"/>
</dbReference>
<sequence length="82" mass="9233">MTAYGQNSYSGYAGRGNEPPQPVQQAYAGQPQGQDLRDYEMHSPHNYYSQPQYQSGHYADSAGYREPMRTYPAYSANAMSKL</sequence>
<evidence type="ECO:0000256" key="1">
    <source>
        <dbReference type="SAM" id="MobiDB-lite"/>
    </source>
</evidence>
<name>A0ABD2QJV8_9PLAT</name>
<evidence type="ECO:0000313" key="2">
    <source>
        <dbReference type="EMBL" id="KAL3319061.1"/>
    </source>
</evidence>
<organism evidence="2 3">
    <name type="scientific">Cichlidogyrus casuarinus</name>
    <dbReference type="NCBI Taxonomy" id="1844966"/>
    <lineage>
        <taxon>Eukaryota</taxon>
        <taxon>Metazoa</taxon>
        <taxon>Spiralia</taxon>
        <taxon>Lophotrochozoa</taxon>
        <taxon>Platyhelminthes</taxon>
        <taxon>Monogenea</taxon>
        <taxon>Monopisthocotylea</taxon>
        <taxon>Dactylogyridea</taxon>
        <taxon>Ancyrocephalidae</taxon>
        <taxon>Cichlidogyrus</taxon>
    </lineage>
</organism>
<reference evidence="2 3" key="1">
    <citation type="submission" date="2024-11" db="EMBL/GenBank/DDBJ databases">
        <title>Adaptive evolution of stress response genes in parasites aligns with host niche diversity.</title>
        <authorList>
            <person name="Hahn C."/>
            <person name="Resl P."/>
        </authorList>
    </citation>
    <scope>NUCLEOTIDE SEQUENCE [LARGE SCALE GENOMIC DNA]</scope>
    <source>
        <strain evidence="2">EGGRZ-B1_66</strain>
        <tissue evidence="2">Body</tissue>
    </source>
</reference>
<feature type="compositionally biased region" description="Polar residues" evidence="1">
    <location>
        <begin position="46"/>
        <end position="55"/>
    </location>
</feature>
<feature type="region of interest" description="Disordered" evidence="1">
    <location>
        <begin position="1"/>
        <end position="62"/>
    </location>
</feature>
<keyword evidence="3" id="KW-1185">Reference proteome</keyword>